<dbReference type="CDD" id="cd01335">
    <property type="entry name" value="Radical_SAM"/>
    <property type="match status" value="1"/>
</dbReference>
<dbReference type="Proteomes" id="UP000191931">
    <property type="component" value="Unassembled WGS sequence"/>
</dbReference>
<dbReference type="AlphaFoldDB" id="A0A1W1HEG8"/>
<name>A0A1W1HEG8_9BACT</name>
<gene>
    <name evidence="8" type="ORF">MTBBW1_2510005</name>
</gene>
<proteinExistence type="predicted"/>
<evidence type="ECO:0000259" key="7">
    <source>
        <dbReference type="PROSITE" id="PS51918"/>
    </source>
</evidence>
<evidence type="ECO:0000256" key="1">
    <source>
        <dbReference type="ARBA" id="ARBA00001966"/>
    </source>
</evidence>
<dbReference type="InterPro" id="IPR050377">
    <property type="entry name" value="Radical_SAM_PqqE_MftC-like"/>
</dbReference>
<dbReference type="GO" id="GO:0046872">
    <property type="term" value="F:metal ion binding"/>
    <property type="evidence" value="ECO:0007669"/>
    <property type="project" value="UniProtKB-KW"/>
</dbReference>
<dbReference type="RefSeq" id="WP_080809484.1">
    <property type="nucleotide sequence ID" value="NZ_LT828568.1"/>
</dbReference>
<dbReference type="SMART" id="SM00729">
    <property type="entry name" value="Elp3"/>
    <property type="match status" value="1"/>
</dbReference>
<dbReference type="PROSITE" id="PS51918">
    <property type="entry name" value="RADICAL_SAM"/>
    <property type="match status" value="1"/>
</dbReference>
<dbReference type="OrthoDB" id="5414041at2"/>
<dbReference type="Pfam" id="PF13186">
    <property type="entry name" value="SPASM"/>
    <property type="match status" value="1"/>
</dbReference>
<keyword evidence="5" id="KW-0408">Iron</keyword>
<evidence type="ECO:0000256" key="3">
    <source>
        <dbReference type="ARBA" id="ARBA00022691"/>
    </source>
</evidence>
<keyword evidence="6" id="KW-0411">Iron-sulfur</keyword>
<dbReference type="Pfam" id="PF04055">
    <property type="entry name" value="Radical_SAM"/>
    <property type="match status" value="1"/>
</dbReference>
<reference evidence="8 9" key="1">
    <citation type="submission" date="2017-03" db="EMBL/GenBank/DDBJ databases">
        <authorList>
            <person name="Afonso C.L."/>
            <person name="Miller P.J."/>
            <person name="Scott M.A."/>
            <person name="Spackman E."/>
            <person name="Goraichik I."/>
            <person name="Dimitrov K.M."/>
            <person name="Suarez D.L."/>
            <person name="Swayne D.E."/>
        </authorList>
    </citation>
    <scope>NUCLEOTIDE SEQUENCE [LARGE SCALE GENOMIC DNA]</scope>
    <source>
        <strain evidence="8">PRJEB14757</strain>
    </source>
</reference>
<dbReference type="Gene3D" id="3.20.20.70">
    <property type="entry name" value="Aldolase class I"/>
    <property type="match status" value="1"/>
</dbReference>
<evidence type="ECO:0000313" key="8">
    <source>
        <dbReference type="EMBL" id="SLM30887.1"/>
    </source>
</evidence>
<dbReference type="PANTHER" id="PTHR11228">
    <property type="entry name" value="RADICAL SAM DOMAIN PROTEIN"/>
    <property type="match status" value="1"/>
</dbReference>
<dbReference type="InterPro" id="IPR058240">
    <property type="entry name" value="rSAM_sf"/>
</dbReference>
<feature type="domain" description="Radical SAM core" evidence="7">
    <location>
        <begin position="33"/>
        <end position="234"/>
    </location>
</feature>
<keyword evidence="2" id="KW-0004">4Fe-4S</keyword>
<evidence type="ECO:0000256" key="2">
    <source>
        <dbReference type="ARBA" id="ARBA00022485"/>
    </source>
</evidence>
<keyword evidence="3" id="KW-0949">S-adenosyl-L-methionine</keyword>
<keyword evidence="9" id="KW-1185">Reference proteome</keyword>
<evidence type="ECO:0000256" key="6">
    <source>
        <dbReference type="ARBA" id="ARBA00023014"/>
    </source>
</evidence>
<dbReference type="SUPFAM" id="SSF102114">
    <property type="entry name" value="Radical SAM enzymes"/>
    <property type="match status" value="1"/>
</dbReference>
<dbReference type="InterPro" id="IPR007197">
    <property type="entry name" value="rSAM"/>
</dbReference>
<dbReference type="InterPro" id="IPR034391">
    <property type="entry name" value="AdoMet-like_SPASM_containing"/>
</dbReference>
<dbReference type="EMBL" id="FWEV01000170">
    <property type="protein sequence ID" value="SLM30887.1"/>
    <property type="molecule type" value="Genomic_DNA"/>
</dbReference>
<protein>
    <submittedName>
        <fullName evidence="8">Predicted Fe-S oxidoreductase</fullName>
    </submittedName>
</protein>
<organism evidence="8 9">
    <name type="scientific">Desulfamplus magnetovallimortis</name>
    <dbReference type="NCBI Taxonomy" id="1246637"/>
    <lineage>
        <taxon>Bacteria</taxon>
        <taxon>Pseudomonadati</taxon>
        <taxon>Thermodesulfobacteriota</taxon>
        <taxon>Desulfobacteria</taxon>
        <taxon>Desulfobacterales</taxon>
        <taxon>Desulfobacteraceae</taxon>
        <taxon>Desulfamplus</taxon>
    </lineage>
</organism>
<evidence type="ECO:0000313" key="9">
    <source>
        <dbReference type="Proteomes" id="UP000191931"/>
    </source>
</evidence>
<sequence>MIYDKKNINSETLEKELKNISVRAGVVKLEETIRFPKYFQLETIRLCNSHCTFCTVDVWDKSVPYIPEKLFEKVIEEMKDHNDWIEVVSVQRAGEPLLDKKITERIRRLKDIGIKRVNLSTNASLLTEDKTKELIDAGLDEIMFSIDSVDRETYSKMRIGLDFDTVVKNIRTFFRIRAEMNSNILARVRGISFYDVNSLQDQGKLKKWENFWNELKRPGDRIYMKQVHNWGNQKTWEEYTFEEPWVYHPCVLMWTTMHITTMGKIAMCPIDFDAKVVMGNLWEQTIKEIWQGHIFTKFRKLHSRGKRNELDYCQGCRLFDSDFTLESLEKNQ</sequence>
<dbReference type="PANTHER" id="PTHR11228:SF7">
    <property type="entry name" value="PQQA PEPTIDE CYCLASE"/>
    <property type="match status" value="1"/>
</dbReference>
<evidence type="ECO:0000256" key="4">
    <source>
        <dbReference type="ARBA" id="ARBA00022723"/>
    </source>
</evidence>
<dbReference type="SFLD" id="SFLDS00029">
    <property type="entry name" value="Radical_SAM"/>
    <property type="match status" value="1"/>
</dbReference>
<dbReference type="STRING" id="1246637.MTBBW1_2510005"/>
<accession>A0A1W1HEG8</accession>
<dbReference type="GO" id="GO:0003824">
    <property type="term" value="F:catalytic activity"/>
    <property type="evidence" value="ECO:0007669"/>
    <property type="project" value="InterPro"/>
</dbReference>
<dbReference type="CDD" id="cd21109">
    <property type="entry name" value="SPASM"/>
    <property type="match status" value="1"/>
</dbReference>
<comment type="cofactor">
    <cofactor evidence="1">
        <name>[4Fe-4S] cluster</name>
        <dbReference type="ChEBI" id="CHEBI:49883"/>
    </cofactor>
</comment>
<dbReference type="SFLD" id="SFLDG01067">
    <property type="entry name" value="SPASM/twitch_domain_containing"/>
    <property type="match status" value="1"/>
</dbReference>
<dbReference type="GO" id="GO:0051536">
    <property type="term" value="F:iron-sulfur cluster binding"/>
    <property type="evidence" value="ECO:0007669"/>
    <property type="project" value="UniProtKB-KW"/>
</dbReference>
<dbReference type="SFLD" id="SFLDG01387">
    <property type="entry name" value="BtrN-like_SPASM_domain_contain"/>
    <property type="match status" value="1"/>
</dbReference>
<dbReference type="InterPro" id="IPR006638">
    <property type="entry name" value="Elp3/MiaA/NifB-like_rSAM"/>
</dbReference>
<keyword evidence="4" id="KW-0479">Metal-binding</keyword>
<dbReference type="InterPro" id="IPR023885">
    <property type="entry name" value="4Fe4S-binding_SPASM_dom"/>
</dbReference>
<dbReference type="InterPro" id="IPR013785">
    <property type="entry name" value="Aldolase_TIM"/>
</dbReference>
<evidence type="ECO:0000256" key="5">
    <source>
        <dbReference type="ARBA" id="ARBA00023004"/>
    </source>
</evidence>